<evidence type="ECO:0000256" key="1">
    <source>
        <dbReference type="SAM" id="Phobius"/>
    </source>
</evidence>
<sequence length="67" mass="8042">MANQNLNYFIDVCLLILFIINIIAAYARWRDIHELTGNILIILLLIHLSLHWRWFVAATKNLFYRQN</sequence>
<dbReference type="Proteomes" id="UP000229335">
    <property type="component" value="Unassembled WGS sequence"/>
</dbReference>
<evidence type="ECO:0000313" key="3">
    <source>
        <dbReference type="Proteomes" id="UP000229335"/>
    </source>
</evidence>
<evidence type="ECO:0008006" key="4">
    <source>
        <dbReference type="Google" id="ProtNLM"/>
    </source>
</evidence>
<dbReference type="AlphaFoldDB" id="A0A2M6WMJ1"/>
<protein>
    <recommendedName>
        <fullName evidence="4">DUF4405 domain-containing protein</fullName>
    </recommendedName>
</protein>
<feature type="transmembrane region" description="Helical" evidence="1">
    <location>
        <begin position="39"/>
        <end position="57"/>
    </location>
</feature>
<gene>
    <name evidence="2" type="ORF">COU00_01025</name>
</gene>
<evidence type="ECO:0000313" key="2">
    <source>
        <dbReference type="EMBL" id="PIT94028.1"/>
    </source>
</evidence>
<reference evidence="3" key="1">
    <citation type="submission" date="2017-09" db="EMBL/GenBank/DDBJ databases">
        <title>Depth-based differentiation of microbial function through sediment-hosted aquifers and enrichment of novel symbionts in the deep terrestrial subsurface.</title>
        <authorList>
            <person name="Probst A.J."/>
            <person name="Ladd B."/>
            <person name="Jarett J.K."/>
            <person name="Geller-Mcgrath D.E."/>
            <person name="Sieber C.M.K."/>
            <person name="Emerson J.B."/>
            <person name="Anantharaman K."/>
            <person name="Thomas B.C."/>
            <person name="Malmstrom R."/>
            <person name="Stieglmeier M."/>
            <person name="Klingl A."/>
            <person name="Woyke T."/>
            <person name="Ryan C.M."/>
            <person name="Banfield J.F."/>
        </authorList>
    </citation>
    <scope>NUCLEOTIDE SEQUENCE [LARGE SCALE GENOMIC DNA]</scope>
</reference>
<proteinExistence type="predicted"/>
<accession>A0A2M6WMJ1</accession>
<dbReference type="EMBL" id="PFAS01000014">
    <property type="protein sequence ID" value="PIT94028.1"/>
    <property type="molecule type" value="Genomic_DNA"/>
</dbReference>
<comment type="caution">
    <text evidence="2">The sequence shown here is derived from an EMBL/GenBank/DDBJ whole genome shotgun (WGS) entry which is preliminary data.</text>
</comment>
<keyword evidence="1" id="KW-0812">Transmembrane</keyword>
<feature type="transmembrane region" description="Helical" evidence="1">
    <location>
        <begin position="6"/>
        <end position="27"/>
    </location>
</feature>
<keyword evidence="1" id="KW-1133">Transmembrane helix</keyword>
<keyword evidence="1" id="KW-0472">Membrane</keyword>
<name>A0A2M6WMJ1_9BACT</name>
<organism evidence="2 3">
    <name type="scientific">Candidatus Falkowbacteria bacterium CG10_big_fil_rev_8_21_14_0_10_43_11</name>
    <dbReference type="NCBI Taxonomy" id="1974568"/>
    <lineage>
        <taxon>Bacteria</taxon>
        <taxon>Candidatus Falkowiibacteriota</taxon>
    </lineage>
</organism>